<dbReference type="Proteomes" id="UP001630127">
    <property type="component" value="Unassembled WGS sequence"/>
</dbReference>
<evidence type="ECO:0000313" key="1">
    <source>
        <dbReference type="EMBL" id="KAL3532175.1"/>
    </source>
</evidence>
<keyword evidence="2" id="KW-1185">Reference proteome</keyword>
<proteinExistence type="predicted"/>
<dbReference type="PANTHER" id="PTHR23185">
    <property type="entry name" value="PROTEIN VIRILIZER HOMOLOG"/>
    <property type="match status" value="1"/>
</dbReference>
<sequence length="287" mass="31636">MMVNPARRMLTDEITPATMFLCKTNGLSFIQTLRPNLLRCVFSNIDCPREVSSSSGGNVIGNLQGKCVTEKDFPGVILHDASIVQLTTAFHILAFISDNSAVSAALCDEGAVIIIHVVFINCKEAKEQHKNTKLINWLLQLHREVSPSLAACAFDLSYPYPDALGFGAVCHHIASAVACWPAGRSEKLLGQLTPQLDKVLQVYCMLDFLACLLKHPHTKVLSVGKEFLACVYDSKEFDSSAEARSALLSLFLKVQSSIFEYCKLESRRGDGRDVKLINACEWRKTPA</sequence>
<protein>
    <submittedName>
        <fullName evidence="1">Uncharacterized protein</fullName>
    </submittedName>
</protein>
<dbReference type="AlphaFoldDB" id="A0ABD3ALU9"/>
<gene>
    <name evidence="1" type="ORF">ACH5RR_005696</name>
</gene>
<name>A0ABD3ALU9_9GENT</name>
<dbReference type="PANTHER" id="PTHR23185:SF0">
    <property type="entry name" value="PROTEIN VIRILIZER HOMOLOG"/>
    <property type="match status" value="1"/>
</dbReference>
<reference evidence="1 2" key="1">
    <citation type="submission" date="2024-11" db="EMBL/GenBank/DDBJ databases">
        <title>A near-complete genome assembly of Cinchona calisaya.</title>
        <authorList>
            <person name="Lian D.C."/>
            <person name="Zhao X.W."/>
            <person name="Wei L."/>
        </authorList>
    </citation>
    <scope>NUCLEOTIDE SEQUENCE [LARGE SCALE GENOMIC DNA]</scope>
    <source>
        <tissue evidence="1">Nenye</tissue>
    </source>
</reference>
<comment type="caution">
    <text evidence="1">The sequence shown here is derived from an EMBL/GenBank/DDBJ whole genome shotgun (WGS) entry which is preliminary data.</text>
</comment>
<dbReference type="EMBL" id="JBJUIK010000003">
    <property type="protein sequence ID" value="KAL3532175.1"/>
    <property type="molecule type" value="Genomic_DNA"/>
</dbReference>
<dbReference type="InterPro" id="IPR026736">
    <property type="entry name" value="Virilizer"/>
</dbReference>
<organism evidence="1 2">
    <name type="scientific">Cinchona calisaya</name>
    <dbReference type="NCBI Taxonomy" id="153742"/>
    <lineage>
        <taxon>Eukaryota</taxon>
        <taxon>Viridiplantae</taxon>
        <taxon>Streptophyta</taxon>
        <taxon>Embryophyta</taxon>
        <taxon>Tracheophyta</taxon>
        <taxon>Spermatophyta</taxon>
        <taxon>Magnoliopsida</taxon>
        <taxon>eudicotyledons</taxon>
        <taxon>Gunneridae</taxon>
        <taxon>Pentapetalae</taxon>
        <taxon>asterids</taxon>
        <taxon>lamiids</taxon>
        <taxon>Gentianales</taxon>
        <taxon>Rubiaceae</taxon>
        <taxon>Cinchonoideae</taxon>
        <taxon>Cinchoneae</taxon>
        <taxon>Cinchona</taxon>
    </lineage>
</organism>
<evidence type="ECO:0000313" key="2">
    <source>
        <dbReference type="Proteomes" id="UP001630127"/>
    </source>
</evidence>
<accession>A0ABD3ALU9</accession>